<comment type="caution">
    <text evidence="1">The sequence shown here is derived from an EMBL/GenBank/DDBJ whole genome shotgun (WGS) entry which is preliminary data.</text>
</comment>
<dbReference type="Proteomes" id="UP000032305">
    <property type="component" value="Unassembled WGS sequence"/>
</dbReference>
<organism evidence="1 2">
    <name type="scientific">Sphingomonas parapaucimobilis NBRC 15100</name>
    <dbReference type="NCBI Taxonomy" id="1219049"/>
    <lineage>
        <taxon>Bacteria</taxon>
        <taxon>Pseudomonadati</taxon>
        <taxon>Pseudomonadota</taxon>
        <taxon>Alphaproteobacteria</taxon>
        <taxon>Sphingomonadales</taxon>
        <taxon>Sphingomonadaceae</taxon>
        <taxon>Sphingomonas</taxon>
    </lineage>
</organism>
<proteinExistence type="predicted"/>
<dbReference type="EMBL" id="BBPI01000074">
    <property type="protein sequence ID" value="GAM02182.1"/>
    <property type="molecule type" value="Genomic_DNA"/>
</dbReference>
<keyword evidence="2" id="KW-1185">Reference proteome</keyword>
<dbReference type="RefSeq" id="WP_157013747.1">
    <property type="nucleotide sequence ID" value="NZ_BBPI01000074.1"/>
</dbReference>
<dbReference type="eggNOG" id="ENOG5031UQN">
    <property type="taxonomic scope" value="Bacteria"/>
</dbReference>
<dbReference type="OrthoDB" id="9870360at2"/>
<name>A0A0A1WAD1_9SPHN</name>
<dbReference type="AlphaFoldDB" id="A0A0A1WAD1"/>
<sequence length="52" mass="6052">MMSTESGTRDIRIVRAPQRTDDIGCALRSAYSRPVRLPDHWVRLLARLDRRS</sequence>
<protein>
    <submittedName>
        <fullName evidence="1">Uncharacterized protein</fullName>
    </submittedName>
</protein>
<evidence type="ECO:0000313" key="1">
    <source>
        <dbReference type="EMBL" id="GAM02182.1"/>
    </source>
</evidence>
<reference evidence="1 2" key="1">
    <citation type="submission" date="2014-11" db="EMBL/GenBank/DDBJ databases">
        <title>Whole genome shotgun sequence of Sphingomonas parapaucimobilis NBRC 15100.</title>
        <authorList>
            <person name="Katano-Makiyama Y."/>
            <person name="Hosoyama A."/>
            <person name="Hashimoto M."/>
            <person name="Hosoyama Y."/>
            <person name="Noguchi M."/>
            <person name="Numata M."/>
            <person name="Tsuchikane K."/>
            <person name="Hirakata S."/>
            <person name="Uohara A."/>
            <person name="Shimodaira J."/>
            <person name="Ohji S."/>
            <person name="Ichikawa N."/>
            <person name="Kimura A."/>
            <person name="Yamazoe A."/>
            <person name="Fujita N."/>
        </authorList>
    </citation>
    <scope>NUCLEOTIDE SEQUENCE [LARGE SCALE GENOMIC DNA]</scope>
    <source>
        <strain evidence="1 2">NBRC 15100</strain>
    </source>
</reference>
<accession>A0A0A1WAD1</accession>
<gene>
    <name evidence="1" type="ORF">SP5_074_00190</name>
</gene>
<evidence type="ECO:0000313" key="2">
    <source>
        <dbReference type="Proteomes" id="UP000032305"/>
    </source>
</evidence>